<dbReference type="GO" id="GO:0016020">
    <property type="term" value="C:membrane"/>
    <property type="evidence" value="ECO:0007669"/>
    <property type="project" value="UniProtKB-SubCell"/>
</dbReference>
<dbReference type="Gene3D" id="1.20.1250.20">
    <property type="entry name" value="MFS general substrate transporter like domains"/>
    <property type="match status" value="2"/>
</dbReference>
<feature type="transmembrane region" description="Helical" evidence="2">
    <location>
        <begin position="324"/>
        <end position="343"/>
    </location>
</feature>
<evidence type="ECO:0000313" key="5">
    <source>
        <dbReference type="Proteomes" id="UP001432027"/>
    </source>
</evidence>
<keyword evidence="2" id="KW-0812">Transmembrane</keyword>
<proteinExistence type="predicted"/>
<feature type="transmembrane region" description="Helical" evidence="2">
    <location>
        <begin position="188"/>
        <end position="209"/>
    </location>
</feature>
<feature type="transmembrane region" description="Helical" evidence="2">
    <location>
        <begin position="102"/>
        <end position="119"/>
    </location>
</feature>
<gene>
    <name evidence="4" type="ORF">PENTCL1PPCAC_17079</name>
</gene>
<dbReference type="GO" id="GO:0022857">
    <property type="term" value="F:transmembrane transporter activity"/>
    <property type="evidence" value="ECO:0007669"/>
    <property type="project" value="InterPro"/>
</dbReference>
<organism evidence="4 5">
    <name type="scientific">Pristionchus entomophagus</name>
    <dbReference type="NCBI Taxonomy" id="358040"/>
    <lineage>
        <taxon>Eukaryota</taxon>
        <taxon>Metazoa</taxon>
        <taxon>Ecdysozoa</taxon>
        <taxon>Nematoda</taxon>
        <taxon>Chromadorea</taxon>
        <taxon>Rhabditida</taxon>
        <taxon>Rhabditina</taxon>
        <taxon>Diplogasteromorpha</taxon>
        <taxon>Diplogasteroidea</taxon>
        <taxon>Neodiplogasteridae</taxon>
        <taxon>Pristionchus</taxon>
    </lineage>
</organism>
<feature type="transmembrane region" description="Helical" evidence="2">
    <location>
        <begin position="45"/>
        <end position="68"/>
    </location>
</feature>
<comment type="subcellular location">
    <subcellularLocation>
        <location evidence="1">Membrane</location>
        <topology evidence="1">Multi-pass membrane protein</topology>
    </subcellularLocation>
</comment>
<feature type="transmembrane region" description="Helical" evidence="2">
    <location>
        <begin position="355"/>
        <end position="374"/>
    </location>
</feature>
<dbReference type="PANTHER" id="PTHR45757">
    <property type="entry name" value="PROTEIN CBG23364-RELATED"/>
    <property type="match status" value="1"/>
</dbReference>
<keyword evidence="2" id="KW-1133">Transmembrane helix</keyword>
<keyword evidence="5" id="KW-1185">Reference proteome</keyword>
<dbReference type="SUPFAM" id="SSF103473">
    <property type="entry name" value="MFS general substrate transporter"/>
    <property type="match status" value="1"/>
</dbReference>
<feature type="domain" description="Major facilitator superfamily (MFS) profile" evidence="3">
    <location>
        <begin position="44"/>
        <end position="472"/>
    </location>
</feature>
<dbReference type="InterPro" id="IPR036259">
    <property type="entry name" value="MFS_trans_sf"/>
</dbReference>
<protein>
    <recommendedName>
        <fullName evidence="3">Major facilitator superfamily (MFS) profile domain-containing protein</fullName>
    </recommendedName>
</protein>
<evidence type="ECO:0000256" key="1">
    <source>
        <dbReference type="ARBA" id="ARBA00004141"/>
    </source>
</evidence>
<feature type="transmembrane region" description="Helical" evidence="2">
    <location>
        <begin position="283"/>
        <end position="304"/>
    </location>
</feature>
<feature type="non-terminal residue" evidence="4">
    <location>
        <position position="1"/>
    </location>
</feature>
<evidence type="ECO:0000259" key="3">
    <source>
        <dbReference type="PROSITE" id="PS50850"/>
    </source>
</evidence>
<comment type="caution">
    <text evidence="4">The sequence shown here is derived from an EMBL/GenBank/DDBJ whole genome shotgun (WGS) entry which is preliminary data.</text>
</comment>
<dbReference type="PROSITE" id="PS50850">
    <property type="entry name" value="MFS"/>
    <property type="match status" value="1"/>
</dbReference>
<dbReference type="InterPro" id="IPR020846">
    <property type="entry name" value="MFS_dom"/>
</dbReference>
<feature type="transmembrane region" description="Helical" evidence="2">
    <location>
        <begin position="221"/>
        <end position="241"/>
    </location>
</feature>
<feature type="transmembrane region" description="Helical" evidence="2">
    <location>
        <begin position="446"/>
        <end position="468"/>
    </location>
</feature>
<feature type="transmembrane region" description="Helical" evidence="2">
    <location>
        <begin position="161"/>
        <end position="181"/>
    </location>
</feature>
<feature type="transmembrane region" description="Helical" evidence="2">
    <location>
        <begin position="411"/>
        <end position="434"/>
    </location>
</feature>
<name>A0AAV5TKN1_9BILA</name>
<dbReference type="AlphaFoldDB" id="A0AAV5TKN1"/>
<keyword evidence="2" id="KW-0472">Membrane</keyword>
<feature type="transmembrane region" description="Helical" evidence="2">
    <location>
        <begin position="380"/>
        <end position="399"/>
    </location>
</feature>
<dbReference type="Proteomes" id="UP001432027">
    <property type="component" value="Unassembled WGS sequence"/>
</dbReference>
<accession>A0AAV5TKN1</accession>
<feature type="transmembrane region" description="Helical" evidence="2">
    <location>
        <begin position="131"/>
        <end position="149"/>
    </location>
</feature>
<evidence type="ECO:0000256" key="2">
    <source>
        <dbReference type="SAM" id="Phobius"/>
    </source>
</evidence>
<dbReference type="EMBL" id="BTSX01000004">
    <property type="protein sequence ID" value="GMS94904.1"/>
    <property type="molecule type" value="Genomic_DNA"/>
</dbReference>
<dbReference type="Pfam" id="PF07690">
    <property type="entry name" value="MFS_1"/>
    <property type="match status" value="1"/>
</dbReference>
<reference evidence="4" key="1">
    <citation type="submission" date="2023-10" db="EMBL/GenBank/DDBJ databases">
        <title>Genome assembly of Pristionchus species.</title>
        <authorList>
            <person name="Yoshida K."/>
            <person name="Sommer R.J."/>
        </authorList>
    </citation>
    <scope>NUCLEOTIDE SEQUENCE</scope>
    <source>
        <strain evidence="4">RS0144</strain>
    </source>
</reference>
<dbReference type="InterPro" id="IPR011701">
    <property type="entry name" value="MFS"/>
</dbReference>
<sequence>TLFLMTTISLQMAERLADQTTILLPIRADAHSLHSENCNIPHLRYFIVLIGTLAAAIGIGCNFAYNFAVVCNVNQSMDVKATYEQSPSSSPVMYFPPGITNIIYSAFPAGNILTLFGLIALRGRVSVRNQVMIGTAISTVVTGLIPIAFDLWPTSTLVLKAIQGAAVAPTIPLIGHIAANWTPLAEVGFFIAILSSYSQIGIFITMSTAGPLCDFFGWRSIFYFNACCSAVVLVLWCFFFFDTPAQHKRLSDKEFQIIEPNEKPVVQKKTNVPYREFFKNASVWAVLIATIGNYNGISPLIVFAPALLKKAVGLTDMQTSNFNAISFLLQLVLKIVSGILSDRWTSVSESFKTRFFNSISCGLAGVLMIGTGFFPVENKILCAVSITVTQSVIGFNSAGFNKAAMIVTKQYAHFIVTIIGVIISASTIFEPFLVWAVAPDTTWDQWFFLLVLHGAILVISNLIFCLMIRAKPAKFTESNATLKLKEMELQ</sequence>
<evidence type="ECO:0000313" key="4">
    <source>
        <dbReference type="EMBL" id="GMS94904.1"/>
    </source>
</evidence>